<sequence>MNTLSYSAILSPLLPSFSQAFILPPQKHKVRMTRDLVTLHTANYSAEWINLLSPDLGITAPNRIDPPRSGAVSFSTDKKLLTFGGYAEVASDADDAPPNRFVVNGLWEFAPYQDASSAWGWTKVDQQKNSYIPGPRLATAMAFLPSSSQSVLLGGWDPQVPGTGGIILDDVSVLDVNTLQWSKPTSVERESEVLTIPGGPTSRHIAVPLQMSNQNNEVEEAILLHNHRSEDHVLLLSLSNNDKSANKKSDQVIGKWTRQPTSGDVPSSRGLHCAAQLNDSNSDTKHVVIFGGAAKDGNMSNEAFVLDINTWKWTKLSTTGDQPSPRAGACLCSLDESTVILFGGAKKSDTGLVGLNDVFALTINAKDGTGSWKCLIENTDVDESNVGGSCPPGRNAATLTKVHARSLIPDSLLMSSTSNAHQYFLLQGGWNPFRTTYNDAFILCISSE</sequence>
<dbReference type="InterPro" id="IPR011043">
    <property type="entry name" value="Gal_Oxase/kelch_b-propeller"/>
</dbReference>
<feature type="region of interest" description="Disordered" evidence="3">
    <location>
        <begin position="246"/>
        <end position="268"/>
    </location>
</feature>
<dbReference type="Proteomes" id="UP001530400">
    <property type="component" value="Unassembled WGS sequence"/>
</dbReference>
<dbReference type="PANTHER" id="PTHR46093:SF18">
    <property type="entry name" value="FIBRONECTIN TYPE-III DOMAIN-CONTAINING PROTEIN"/>
    <property type="match status" value="1"/>
</dbReference>
<protein>
    <submittedName>
        <fullName evidence="4">Uncharacterized protein</fullName>
    </submittedName>
</protein>
<accession>A0ABD3NX46</accession>
<evidence type="ECO:0000256" key="3">
    <source>
        <dbReference type="SAM" id="MobiDB-lite"/>
    </source>
</evidence>
<dbReference type="EMBL" id="JALLPJ020000900">
    <property type="protein sequence ID" value="KAL3780238.1"/>
    <property type="molecule type" value="Genomic_DNA"/>
</dbReference>
<comment type="caution">
    <text evidence="4">The sequence shown here is derived from an EMBL/GenBank/DDBJ whole genome shotgun (WGS) entry which is preliminary data.</text>
</comment>
<proteinExistence type="predicted"/>
<dbReference type="AlphaFoldDB" id="A0ABD3NX46"/>
<keyword evidence="5" id="KW-1185">Reference proteome</keyword>
<keyword evidence="2" id="KW-0677">Repeat</keyword>
<evidence type="ECO:0000256" key="1">
    <source>
        <dbReference type="ARBA" id="ARBA00022441"/>
    </source>
</evidence>
<gene>
    <name evidence="4" type="ORF">ACHAWO_010532</name>
</gene>
<dbReference type="PANTHER" id="PTHR46093">
    <property type="entry name" value="ACYL-COA-BINDING DOMAIN-CONTAINING PROTEIN 5"/>
    <property type="match status" value="1"/>
</dbReference>
<evidence type="ECO:0000313" key="4">
    <source>
        <dbReference type="EMBL" id="KAL3780238.1"/>
    </source>
</evidence>
<keyword evidence="1" id="KW-0880">Kelch repeat</keyword>
<dbReference type="Gene3D" id="2.120.10.80">
    <property type="entry name" value="Kelch-type beta propeller"/>
    <property type="match status" value="2"/>
</dbReference>
<reference evidence="4 5" key="1">
    <citation type="submission" date="2024-10" db="EMBL/GenBank/DDBJ databases">
        <title>Updated reference genomes for cyclostephanoid diatoms.</title>
        <authorList>
            <person name="Roberts W.R."/>
            <person name="Alverson A.J."/>
        </authorList>
    </citation>
    <scope>NUCLEOTIDE SEQUENCE [LARGE SCALE GENOMIC DNA]</scope>
    <source>
        <strain evidence="4 5">AJA010-31</strain>
    </source>
</reference>
<name>A0ABD3NX46_9STRA</name>
<organism evidence="4 5">
    <name type="scientific">Cyclotella atomus</name>
    <dbReference type="NCBI Taxonomy" id="382360"/>
    <lineage>
        <taxon>Eukaryota</taxon>
        <taxon>Sar</taxon>
        <taxon>Stramenopiles</taxon>
        <taxon>Ochrophyta</taxon>
        <taxon>Bacillariophyta</taxon>
        <taxon>Coscinodiscophyceae</taxon>
        <taxon>Thalassiosirophycidae</taxon>
        <taxon>Stephanodiscales</taxon>
        <taxon>Stephanodiscaceae</taxon>
        <taxon>Cyclotella</taxon>
    </lineage>
</organism>
<evidence type="ECO:0000313" key="5">
    <source>
        <dbReference type="Proteomes" id="UP001530400"/>
    </source>
</evidence>
<evidence type="ECO:0000256" key="2">
    <source>
        <dbReference type="ARBA" id="ARBA00022737"/>
    </source>
</evidence>
<dbReference type="Pfam" id="PF24681">
    <property type="entry name" value="Kelch_KLHDC2_KLHL20_DRC7"/>
    <property type="match status" value="1"/>
</dbReference>
<dbReference type="InterPro" id="IPR015915">
    <property type="entry name" value="Kelch-typ_b-propeller"/>
</dbReference>
<dbReference type="SUPFAM" id="SSF50965">
    <property type="entry name" value="Galactose oxidase, central domain"/>
    <property type="match status" value="1"/>
</dbReference>